<name>A0A4P9XN82_9FUNG</name>
<feature type="compositionally biased region" description="Acidic residues" evidence="1">
    <location>
        <begin position="269"/>
        <end position="284"/>
    </location>
</feature>
<protein>
    <submittedName>
        <fullName evidence="2">Uncharacterized protein</fullName>
    </submittedName>
</protein>
<accession>A0A4P9XN82</accession>
<evidence type="ECO:0000313" key="3">
    <source>
        <dbReference type="Proteomes" id="UP000271241"/>
    </source>
</evidence>
<sequence>MDVMDPFGCVVHVVCVSKKTVQVAHFEAVDDSADILTNGTLDVCIYVLNVAYGSEQAEKAAEAAASGLGILEQVLIVSKLFWKSTRVSLNLTVANDHPTIELALLASNGLYLLLAWRVKLGSHGRLKLGLIESEARHISQGSVFQRCTVGFLALYQYSSQRFAQLTTTVATGPIPVLAVPCRDCGHCAPFSRNSKTKGRSCGRSVDMEVAEATTVLRTEARETILQLLELASSDDELPTRVESEVEDNDVDENIRSDRADPQDSNLGVDGDDSDDSDDDDDDSEALDRVLAASAPRMLHTASSSSDDLFGLALPSGGQPSAAPLLPSTPTSLHGSKQLVSIRSAEQDGTMVDDAVVDDSGEDAMSLTEATPLAVKPIDARNDGKSAAESIADACKYWNYIWHGAPRYAKSSLRRAKQIQLDRRLDDEIAALDSMERRLEERLAGLEYRGRCTVDQAEEEAFQAYLQVHPAGRSVLAQHEPLPDIALHHEMLSALLSHAGMPVQTDMSEHTDTVPDVPTAGELHLPELAALLPETHSGMNAAALEALLSQPHSVNDVGDHEHGMDHSTTLLSSPMLASDALELAPSTIVATTPSMHAPADDDEEELVL</sequence>
<proteinExistence type="predicted"/>
<dbReference type="AlphaFoldDB" id="A0A4P9XN82"/>
<dbReference type="EMBL" id="KZ992821">
    <property type="protein sequence ID" value="RKP06770.1"/>
    <property type="molecule type" value="Genomic_DNA"/>
</dbReference>
<feature type="compositionally biased region" description="Basic and acidic residues" evidence="1">
    <location>
        <begin position="252"/>
        <end position="261"/>
    </location>
</feature>
<feature type="region of interest" description="Disordered" evidence="1">
    <location>
        <begin position="235"/>
        <end position="284"/>
    </location>
</feature>
<evidence type="ECO:0000256" key="1">
    <source>
        <dbReference type="SAM" id="MobiDB-lite"/>
    </source>
</evidence>
<evidence type="ECO:0000313" key="2">
    <source>
        <dbReference type="EMBL" id="RKP06770.1"/>
    </source>
</evidence>
<dbReference type="Proteomes" id="UP000271241">
    <property type="component" value="Unassembled WGS sequence"/>
</dbReference>
<organism evidence="2 3">
    <name type="scientific">Thamnocephalis sphaerospora</name>
    <dbReference type="NCBI Taxonomy" id="78915"/>
    <lineage>
        <taxon>Eukaryota</taxon>
        <taxon>Fungi</taxon>
        <taxon>Fungi incertae sedis</taxon>
        <taxon>Zoopagomycota</taxon>
        <taxon>Zoopagomycotina</taxon>
        <taxon>Zoopagomycetes</taxon>
        <taxon>Zoopagales</taxon>
        <taxon>Sigmoideomycetaceae</taxon>
        <taxon>Thamnocephalis</taxon>
    </lineage>
</organism>
<gene>
    <name evidence="2" type="ORF">THASP1DRAFT_24970</name>
</gene>
<keyword evidence="3" id="KW-1185">Reference proteome</keyword>
<reference evidence="3" key="1">
    <citation type="journal article" date="2018" name="Nat. Microbiol.">
        <title>Leveraging single-cell genomics to expand the fungal tree of life.</title>
        <authorList>
            <person name="Ahrendt S.R."/>
            <person name="Quandt C.A."/>
            <person name="Ciobanu D."/>
            <person name="Clum A."/>
            <person name="Salamov A."/>
            <person name="Andreopoulos B."/>
            <person name="Cheng J.F."/>
            <person name="Woyke T."/>
            <person name="Pelin A."/>
            <person name="Henrissat B."/>
            <person name="Reynolds N.K."/>
            <person name="Benny G.L."/>
            <person name="Smith M.E."/>
            <person name="James T.Y."/>
            <person name="Grigoriev I.V."/>
        </authorList>
    </citation>
    <scope>NUCLEOTIDE SEQUENCE [LARGE SCALE GENOMIC DNA]</scope>
    <source>
        <strain evidence="3">RSA 1356</strain>
    </source>
</reference>